<dbReference type="SUPFAM" id="SSF52172">
    <property type="entry name" value="CheY-like"/>
    <property type="match status" value="1"/>
</dbReference>
<dbReference type="GO" id="GO:0000160">
    <property type="term" value="P:phosphorelay signal transduction system"/>
    <property type="evidence" value="ECO:0007669"/>
    <property type="project" value="InterPro"/>
</dbReference>
<evidence type="ECO:0000259" key="3">
    <source>
        <dbReference type="PROSITE" id="PS50110"/>
    </source>
</evidence>
<evidence type="ECO:0000256" key="2">
    <source>
        <dbReference type="PROSITE-ProRule" id="PRU00169"/>
    </source>
</evidence>
<evidence type="ECO:0000313" key="5">
    <source>
        <dbReference type="Proteomes" id="UP000245461"/>
    </source>
</evidence>
<name>A0A317EDB9_9PROT</name>
<gene>
    <name evidence="4" type="ORF">DKG74_08425</name>
</gene>
<comment type="caution">
    <text evidence="4">The sequence shown here is derived from an EMBL/GenBank/DDBJ whole genome shotgun (WGS) entry which is preliminary data.</text>
</comment>
<dbReference type="AlphaFoldDB" id="A0A317EDB9"/>
<dbReference type="RefSeq" id="WP_109904672.1">
    <property type="nucleotide sequence ID" value="NZ_QGLE01000004.1"/>
</dbReference>
<dbReference type="SMART" id="SM00448">
    <property type="entry name" value="REC"/>
    <property type="match status" value="1"/>
</dbReference>
<dbReference type="Proteomes" id="UP000245461">
    <property type="component" value="Unassembled WGS sequence"/>
</dbReference>
<proteinExistence type="predicted"/>
<dbReference type="EMBL" id="QGLE01000004">
    <property type="protein sequence ID" value="PWR24140.1"/>
    <property type="molecule type" value="Genomic_DNA"/>
</dbReference>
<sequence>MAVAALIVAIVDDDDGLRRALSSLLRAEGMAVRAFESAEAFLAASAMEMPDAVLTDIQMPGMSGLDLQDRLSRLHPGLPVLVMTALPDRPLRERALSSGAVTVLDKPIDADLLLARLQGLANRGED</sequence>
<dbReference type="OrthoDB" id="9784719at2"/>
<feature type="modified residue" description="4-aspartylphosphate" evidence="2">
    <location>
        <position position="56"/>
    </location>
</feature>
<dbReference type="InterPro" id="IPR011006">
    <property type="entry name" value="CheY-like_superfamily"/>
</dbReference>
<keyword evidence="5" id="KW-1185">Reference proteome</keyword>
<protein>
    <submittedName>
        <fullName evidence="4">Two-component system response regulator</fullName>
    </submittedName>
</protein>
<reference evidence="4 5" key="1">
    <citation type="submission" date="2018-05" db="EMBL/GenBank/DDBJ databases">
        <title>Zavarzinia sp. HR-AS.</title>
        <authorList>
            <person name="Lee Y."/>
            <person name="Jeon C.O."/>
        </authorList>
    </citation>
    <scope>NUCLEOTIDE SEQUENCE [LARGE SCALE GENOMIC DNA]</scope>
    <source>
        <strain evidence="4 5">HR-AS</strain>
    </source>
</reference>
<feature type="domain" description="Response regulatory" evidence="3">
    <location>
        <begin position="7"/>
        <end position="121"/>
    </location>
</feature>
<dbReference type="InterPro" id="IPR050595">
    <property type="entry name" value="Bact_response_regulator"/>
</dbReference>
<keyword evidence="1 2" id="KW-0597">Phosphoprotein</keyword>
<dbReference type="PANTHER" id="PTHR44591">
    <property type="entry name" value="STRESS RESPONSE REGULATOR PROTEIN 1"/>
    <property type="match status" value="1"/>
</dbReference>
<evidence type="ECO:0000313" key="4">
    <source>
        <dbReference type="EMBL" id="PWR24140.1"/>
    </source>
</evidence>
<dbReference type="PROSITE" id="PS50110">
    <property type="entry name" value="RESPONSE_REGULATORY"/>
    <property type="match status" value="1"/>
</dbReference>
<dbReference type="PANTHER" id="PTHR44591:SF25">
    <property type="entry name" value="CHEMOTAXIS TWO-COMPONENT RESPONSE REGULATOR"/>
    <property type="match status" value="1"/>
</dbReference>
<dbReference type="Pfam" id="PF00072">
    <property type="entry name" value="Response_reg"/>
    <property type="match status" value="1"/>
</dbReference>
<accession>A0A317EDB9</accession>
<evidence type="ECO:0000256" key="1">
    <source>
        <dbReference type="ARBA" id="ARBA00022553"/>
    </source>
</evidence>
<dbReference type="Gene3D" id="3.40.50.2300">
    <property type="match status" value="1"/>
</dbReference>
<organism evidence="4 5">
    <name type="scientific">Zavarzinia aquatilis</name>
    <dbReference type="NCBI Taxonomy" id="2211142"/>
    <lineage>
        <taxon>Bacteria</taxon>
        <taxon>Pseudomonadati</taxon>
        <taxon>Pseudomonadota</taxon>
        <taxon>Alphaproteobacteria</taxon>
        <taxon>Rhodospirillales</taxon>
        <taxon>Zavarziniaceae</taxon>
        <taxon>Zavarzinia</taxon>
    </lineage>
</organism>
<dbReference type="InterPro" id="IPR001789">
    <property type="entry name" value="Sig_transdc_resp-reg_receiver"/>
</dbReference>